<feature type="transmembrane region" description="Helical" evidence="2">
    <location>
        <begin position="201"/>
        <end position="219"/>
    </location>
</feature>
<evidence type="ECO:0000313" key="3">
    <source>
        <dbReference type="EMBL" id="NGO38308.1"/>
    </source>
</evidence>
<proteinExistence type="predicted"/>
<feature type="transmembrane region" description="Helical" evidence="2">
    <location>
        <begin position="66"/>
        <end position="89"/>
    </location>
</feature>
<feature type="transmembrane region" description="Helical" evidence="2">
    <location>
        <begin position="144"/>
        <end position="163"/>
    </location>
</feature>
<feature type="region of interest" description="Disordered" evidence="1">
    <location>
        <begin position="223"/>
        <end position="248"/>
    </location>
</feature>
<accession>A0A6M1RDY1</accession>
<keyword evidence="4" id="KW-1185">Reference proteome</keyword>
<feature type="transmembrane region" description="Helical" evidence="2">
    <location>
        <begin position="101"/>
        <end position="124"/>
    </location>
</feature>
<organism evidence="3 4">
    <name type="scientific">Limisphaera ngatamarikiensis</name>
    <dbReference type="NCBI Taxonomy" id="1324935"/>
    <lineage>
        <taxon>Bacteria</taxon>
        <taxon>Pseudomonadati</taxon>
        <taxon>Verrucomicrobiota</taxon>
        <taxon>Verrucomicrobiia</taxon>
        <taxon>Limisphaerales</taxon>
        <taxon>Limisphaeraceae</taxon>
        <taxon>Limisphaera</taxon>
    </lineage>
</organism>
<evidence type="ECO:0000256" key="2">
    <source>
        <dbReference type="SAM" id="Phobius"/>
    </source>
</evidence>
<feature type="transmembrane region" description="Helical" evidence="2">
    <location>
        <begin position="21"/>
        <end position="38"/>
    </location>
</feature>
<evidence type="ECO:0000256" key="1">
    <source>
        <dbReference type="SAM" id="MobiDB-lite"/>
    </source>
</evidence>
<keyword evidence="2" id="KW-0472">Membrane</keyword>
<feature type="transmembrane region" description="Helical" evidence="2">
    <location>
        <begin position="175"/>
        <end position="195"/>
    </location>
</feature>
<dbReference type="EMBL" id="JAAKYA010000014">
    <property type="protein sequence ID" value="NGO38308.1"/>
    <property type="molecule type" value="Genomic_DNA"/>
</dbReference>
<keyword evidence="2" id="KW-0812">Transmembrane</keyword>
<comment type="caution">
    <text evidence="3">The sequence shown here is derived from an EMBL/GenBank/DDBJ whole genome shotgun (WGS) entry which is preliminary data.</text>
</comment>
<reference evidence="3 4" key="1">
    <citation type="submission" date="2020-02" db="EMBL/GenBank/DDBJ databases">
        <title>Draft genome sequence of Limisphaera ngatamarikiensis NGM72.4T, a thermophilic Verrucomicrobia grouped in subdivision 3.</title>
        <authorList>
            <person name="Carere C.R."/>
            <person name="Steen J."/>
            <person name="Hugenholtz P."/>
            <person name="Stott M.B."/>
        </authorList>
    </citation>
    <scope>NUCLEOTIDE SEQUENCE [LARGE SCALE GENOMIC DNA]</scope>
    <source>
        <strain evidence="3 4">NGM72.4</strain>
    </source>
</reference>
<dbReference type="Proteomes" id="UP000477311">
    <property type="component" value="Unassembled WGS sequence"/>
</dbReference>
<dbReference type="AlphaFoldDB" id="A0A6M1RDY1"/>
<name>A0A6M1RDY1_9BACT</name>
<sequence>MPESKPETSPPPPRNRPWLPWQNLMLAATVMAVVGAVIEQWNLQTGWPLGRKAFTPHPMISEPVRLALLALVWPLSLLSARVATLWWMARARPGRAPGIRNLVLTATLALWPQWLADTVARGHLGWYTWVEPRWRLQGLVLDPLPGWWVGHLIALAAALPALLDKHPHPRLPPLRAFLLWVVWNGLLLLACVGHVEEATLALLLAPFAVVTVCAFHAGYPAATDRTGPTTAPPPNGAAPDRDPEGPSA</sequence>
<protein>
    <submittedName>
        <fullName evidence="3">Uncharacterized protein</fullName>
    </submittedName>
</protein>
<dbReference type="RefSeq" id="WP_165105711.1">
    <property type="nucleotide sequence ID" value="NZ_JAAKYA010000014.1"/>
</dbReference>
<feature type="compositionally biased region" description="Basic and acidic residues" evidence="1">
    <location>
        <begin position="239"/>
        <end position="248"/>
    </location>
</feature>
<keyword evidence="2" id="KW-1133">Transmembrane helix</keyword>
<gene>
    <name evidence="3" type="ORF">G4L39_02710</name>
</gene>
<evidence type="ECO:0000313" key="4">
    <source>
        <dbReference type="Proteomes" id="UP000477311"/>
    </source>
</evidence>